<protein>
    <submittedName>
        <fullName evidence="1">Patatin-like phospholipase family protein</fullName>
    </submittedName>
</protein>
<dbReference type="InterPro" id="IPR016035">
    <property type="entry name" value="Acyl_Trfase/lysoPLipase"/>
</dbReference>
<organism evidence="1 2">
    <name type="scientific">Salinimonas iocasae</name>
    <dbReference type="NCBI Taxonomy" id="2572577"/>
    <lineage>
        <taxon>Bacteria</taxon>
        <taxon>Pseudomonadati</taxon>
        <taxon>Pseudomonadota</taxon>
        <taxon>Gammaproteobacteria</taxon>
        <taxon>Alteromonadales</taxon>
        <taxon>Alteromonadaceae</taxon>
        <taxon>Alteromonas/Salinimonas group</taxon>
        <taxon>Salinimonas</taxon>
    </lineage>
</organism>
<dbReference type="Proteomes" id="UP000304912">
    <property type="component" value="Chromosome"/>
</dbReference>
<dbReference type="KEGG" id="salk:FBQ74_10480"/>
<gene>
    <name evidence="1" type="ORF">FBQ74_10480</name>
</gene>
<proteinExistence type="predicted"/>
<accession>A0A5B7YE27</accession>
<evidence type="ECO:0000313" key="1">
    <source>
        <dbReference type="EMBL" id="QCZ93884.1"/>
    </source>
</evidence>
<keyword evidence="2" id="KW-1185">Reference proteome</keyword>
<reference evidence="1 2" key="1">
    <citation type="submission" date="2019-04" db="EMBL/GenBank/DDBJ databases">
        <title>Salinimonas iocasae sp. nov., a halophilic bacterium isolated from the outer tube casing of tubeworms in Okinawa Trough.</title>
        <authorList>
            <person name="Zhang H."/>
            <person name="Wang H."/>
            <person name="Li C."/>
        </authorList>
    </citation>
    <scope>NUCLEOTIDE SEQUENCE [LARGE SCALE GENOMIC DNA]</scope>
    <source>
        <strain evidence="1 2">KX18D6</strain>
    </source>
</reference>
<evidence type="ECO:0000313" key="2">
    <source>
        <dbReference type="Proteomes" id="UP000304912"/>
    </source>
</evidence>
<sequence>MDVSAPLDIFAGPRALRLLKKHGFHPLMFDYFIGASGGPKWFVLTGLDRVMFPEYFSNRGGQMQIIGSSAGAFRAVCAVQRDPLSAINRLATQYANTVYSDKPTSLEITRKAKALLSFMLGEHGQEDVLINSRFKAHIITARCRGLVSGQGKLSQLSGLAFSAAANALHRKHLQRSFTRTIFSAPDSSLEIYDPYGLRTERAELGFNNIKDALLASGSIPMVLDGVTNIVGARPGVYRDGGIIDYHFDLAFGPHKGLALYPHFYPRPITGWFDKALKKRLVHASSYDNVVMVVPSASFVENLPYQKIPDRKDFETMAPSQRIPYWETVISESDRLGEYFMQQVENDTIMDNIKPLPFSCFE</sequence>
<dbReference type="EMBL" id="CP039852">
    <property type="protein sequence ID" value="QCZ93884.1"/>
    <property type="molecule type" value="Genomic_DNA"/>
</dbReference>
<dbReference type="AlphaFoldDB" id="A0A5B7YE27"/>
<dbReference type="SUPFAM" id="SSF52151">
    <property type="entry name" value="FabD/lysophospholipase-like"/>
    <property type="match status" value="1"/>
</dbReference>
<name>A0A5B7YE27_9ALTE</name>
<dbReference type="OrthoDB" id="8586159at2"/>